<dbReference type="EMBL" id="JAEDAO010000001">
    <property type="protein sequence ID" value="MBK0392107.1"/>
    <property type="molecule type" value="Genomic_DNA"/>
</dbReference>
<reference evidence="1" key="1">
    <citation type="submission" date="2020-12" db="EMBL/GenBank/DDBJ databases">
        <title>Ramlibacter sp. nov., isolated from a freshwater alga, Cryptomonas.</title>
        <authorList>
            <person name="Kim H.M."/>
            <person name="Jeon C.O."/>
        </authorList>
    </citation>
    <scope>NUCLEOTIDE SEQUENCE</scope>
    <source>
        <strain evidence="1">CrO1</strain>
    </source>
</reference>
<dbReference type="AlphaFoldDB" id="A0A934UR26"/>
<evidence type="ECO:0008006" key="3">
    <source>
        <dbReference type="Google" id="ProtNLM"/>
    </source>
</evidence>
<keyword evidence="2" id="KW-1185">Reference proteome</keyword>
<evidence type="ECO:0000313" key="2">
    <source>
        <dbReference type="Proteomes" id="UP000617041"/>
    </source>
</evidence>
<proteinExistence type="predicted"/>
<protein>
    <recommendedName>
        <fullName evidence="3">DUF2971 domain-containing protein</fullName>
    </recommendedName>
</protein>
<dbReference type="Proteomes" id="UP000617041">
    <property type="component" value="Unassembled WGS sequence"/>
</dbReference>
<dbReference type="RefSeq" id="WP_200787058.1">
    <property type="nucleotide sequence ID" value="NZ_JAEDAO010000001.1"/>
</dbReference>
<accession>A0A934UR26</accession>
<evidence type="ECO:0000313" key="1">
    <source>
        <dbReference type="EMBL" id="MBK0392107.1"/>
    </source>
</evidence>
<gene>
    <name evidence="1" type="ORF">I8E28_05855</name>
</gene>
<sequence length="252" mass="29192">MIIVHKRTNAFFSQKGKVAVSDKLKDADVLWRYVDTARFLDFLETKALFFCRGDQFEDKFEGAFTHSLRDAIESAYLSNKIDYTYESFKKELRRRVFVNCWHNGRDDSMAMWKIYGQSPCAVALTTTVGRLKEALESQLLPYHLRIERVEYVKHWRDPKLNIKPYSRVFSYKTTAYAFEKEVRVILDRSLDDAQDAVLETGIPVPISVPKLLRSVVISPEAPKWFSNLVTLVAARYGLQADVRHSKLSLEPV</sequence>
<name>A0A934UR26_9BURK</name>
<comment type="caution">
    <text evidence="1">The sequence shown here is derived from an EMBL/GenBank/DDBJ whole genome shotgun (WGS) entry which is preliminary data.</text>
</comment>
<organism evidence="1 2">
    <name type="scientific">Ramlibacter algicola</name>
    <dbReference type="NCBI Taxonomy" id="2795217"/>
    <lineage>
        <taxon>Bacteria</taxon>
        <taxon>Pseudomonadati</taxon>
        <taxon>Pseudomonadota</taxon>
        <taxon>Betaproteobacteria</taxon>
        <taxon>Burkholderiales</taxon>
        <taxon>Comamonadaceae</taxon>
        <taxon>Ramlibacter</taxon>
    </lineage>
</organism>